<evidence type="ECO:0000313" key="11">
    <source>
        <dbReference type="Proteomes" id="UP000770661"/>
    </source>
</evidence>
<feature type="domain" description="O-acyltransferase WSD1-like N-terminal" evidence="8">
    <location>
        <begin position="6"/>
        <end position="58"/>
    </location>
</feature>
<comment type="catalytic activity">
    <reaction evidence="7">
        <text>an acyl-CoA + a 1,2-diacyl-sn-glycerol = a triacyl-sn-glycerol + CoA</text>
        <dbReference type="Rhea" id="RHEA:10868"/>
        <dbReference type="ChEBI" id="CHEBI:17815"/>
        <dbReference type="ChEBI" id="CHEBI:57287"/>
        <dbReference type="ChEBI" id="CHEBI:58342"/>
        <dbReference type="ChEBI" id="CHEBI:64615"/>
        <dbReference type="EC" id="2.3.1.20"/>
    </reaction>
</comment>
<evidence type="ECO:0000256" key="5">
    <source>
        <dbReference type="ARBA" id="ARBA00024360"/>
    </source>
</evidence>
<accession>A0A8J4XNF7</accession>
<comment type="pathway">
    <text evidence="2">Lipid metabolism.</text>
</comment>
<evidence type="ECO:0000256" key="6">
    <source>
        <dbReference type="ARBA" id="ARBA00047604"/>
    </source>
</evidence>
<name>A0A8J4XNF7_CHIOP</name>
<keyword evidence="3" id="KW-0808">Transferase</keyword>
<evidence type="ECO:0000256" key="1">
    <source>
        <dbReference type="ARBA" id="ARBA00004771"/>
    </source>
</evidence>
<dbReference type="EMBL" id="JACEEZ010024093">
    <property type="protein sequence ID" value="KAG0710559.1"/>
    <property type="molecule type" value="Genomic_DNA"/>
</dbReference>
<dbReference type="UniPathway" id="UPA00282"/>
<comment type="catalytic activity">
    <reaction evidence="6">
        <text>a long chain fatty alcohol + a fatty acyl-CoA = a long-chain alcohol wax ester + CoA</text>
        <dbReference type="Rhea" id="RHEA:38443"/>
        <dbReference type="ChEBI" id="CHEBI:17135"/>
        <dbReference type="ChEBI" id="CHEBI:57287"/>
        <dbReference type="ChEBI" id="CHEBI:77636"/>
        <dbReference type="ChEBI" id="CHEBI:235323"/>
        <dbReference type="EC" id="2.3.1.75"/>
    </reaction>
</comment>
<protein>
    <submittedName>
        <fullName evidence="10">Putative diacylglycerol O-acyltransferase</fullName>
    </submittedName>
</protein>
<dbReference type="GO" id="GO:0019432">
    <property type="term" value="P:triglyceride biosynthetic process"/>
    <property type="evidence" value="ECO:0007669"/>
    <property type="project" value="UniProtKB-UniPathway"/>
</dbReference>
<organism evidence="10 11">
    <name type="scientific">Chionoecetes opilio</name>
    <name type="common">Atlantic snow crab</name>
    <name type="synonym">Cancer opilio</name>
    <dbReference type="NCBI Taxonomy" id="41210"/>
    <lineage>
        <taxon>Eukaryota</taxon>
        <taxon>Metazoa</taxon>
        <taxon>Ecdysozoa</taxon>
        <taxon>Arthropoda</taxon>
        <taxon>Crustacea</taxon>
        <taxon>Multicrustacea</taxon>
        <taxon>Malacostraca</taxon>
        <taxon>Eumalacostraca</taxon>
        <taxon>Eucarida</taxon>
        <taxon>Decapoda</taxon>
        <taxon>Pleocyemata</taxon>
        <taxon>Brachyura</taxon>
        <taxon>Eubrachyura</taxon>
        <taxon>Majoidea</taxon>
        <taxon>Majidae</taxon>
        <taxon>Chionoecetes</taxon>
    </lineage>
</organism>
<dbReference type="PANTHER" id="PTHR31650:SF1">
    <property type="entry name" value="WAX ESTER SYNTHASE_DIACYLGLYCEROL ACYLTRANSFERASE 4-RELATED"/>
    <property type="match status" value="1"/>
</dbReference>
<evidence type="ECO:0000259" key="9">
    <source>
        <dbReference type="Pfam" id="PF06974"/>
    </source>
</evidence>
<sequence>MPEEIPPWEVLLVARDDGRYNVLLRIHHAIADGVTLVRLCVEALVDTPLPPPPVGPPPPTPFVRFAFIMWSMLMLPFGIIKLMTNTDKNCLHGPPLSGNKVMTWSKGMPLSVLRQVKNNASTTINDVLMSCLSAALAKHFAHRKDDVQGVTVVVPVSFHDLRKPLVLTNMFSIATVKIPVGKALAPNARLKAVKEVLDTTKKDPTLWAVHWVVKSASELLPASVASLLFNSHGLTLAASNVPGPQQEITIWGDKVEDIMFWVPNRGPVGVGVSFFSYKGMVKVGLNVDLALIPSKAEAQQLLVDMEEELRILHGRLLPQA</sequence>
<keyword evidence="11" id="KW-1185">Reference proteome</keyword>
<proteinExistence type="inferred from homology"/>
<reference evidence="10" key="1">
    <citation type="submission" date="2020-07" db="EMBL/GenBank/DDBJ databases">
        <title>The High-quality genome of the commercially important snow crab, Chionoecetes opilio.</title>
        <authorList>
            <person name="Jeong J.-H."/>
            <person name="Ryu S."/>
        </authorList>
    </citation>
    <scope>NUCLEOTIDE SEQUENCE</scope>
    <source>
        <strain evidence="10">MADBK_172401_WGS</strain>
        <tissue evidence="10">Digestive gland</tissue>
    </source>
</reference>
<dbReference type="OrthoDB" id="619536at2759"/>
<comment type="similarity">
    <text evidence="5">In the N-terminal section; belongs to the long-chain O-acyltransferase family.</text>
</comment>
<evidence type="ECO:0000256" key="2">
    <source>
        <dbReference type="ARBA" id="ARBA00005189"/>
    </source>
</evidence>
<comment type="caution">
    <text evidence="10">The sequence shown here is derived from an EMBL/GenBank/DDBJ whole genome shotgun (WGS) entry which is preliminary data.</text>
</comment>
<evidence type="ECO:0000256" key="4">
    <source>
        <dbReference type="ARBA" id="ARBA00023315"/>
    </source>
</evidence>
<dbReference type="InterPro" id="IPR004255">
    <property type="entry name" value="O-acyltransferase_WSD1_N"/>
</dbReference>
<dbReference type="GO" id="GO:0005886">
    <property type="term" value="C:plasma membrane"/>
    <property type="evidence" value="ECO:0007669"/>
    <property type="project" value="TreeGrafter"/>
</dbReference>
<dbReference type="AlphaFoldDB" id="A0A8J4XNF7"/>
<dbReference type="InterPro" id="IPR009721">
    <property type="entry name" value="O-acyltransferase_WSD1_C"/>
</dbReference>
<evidence type="ECO:0000256" key="7">
    <source>
        <dbReference type="ARBA" id="ARBA00048109"/>
    </source>
</evidence>
<dbReference type="InterPro" id="IPR045034">
    <property type="entry name" value="O-acyltransferase_WSD1-like"/>
</dbReference>
<dbReference type="GO" id="GO:0004144">
    <property type="term" value="F:diacylglycerol O-acyltransferase activity"/>
    <property type="evidence" value="ECO:0007669"/>
    <property type="project" value="UniProtKB-EC"/>
</dbReference>
<feature type="domain" description="O-acyltransferase WSD1 C-terminal" evidence="9">
    <location>
        <begin position="169"/>
        <end position="312"/>
    </location>
</feature>
<comment type="pathway">
    <text evidence="1">Glycerolipid metabolism; triacylglycerol biosynthesis.</text>
</comment>
<evidence type="ECO:0000256" key="3">
    <source>
        <dbReference type="ARBA" id="ARBA00022679"/>
    </source>
</evidence>
<dbReference type="Pfam" id="PF03007">
    <property type="entry name" value="WS_DGAT_cat"/>
    <property type="match status" value="1"/>
</dbReference>
<gene>
    <name evidence="10" type="ORF">GWK47_022568</name>
</gene>
<evidence type="ECO:0000313" key="10">
    <source>
        <dbReference type="EMBL" id="KAG0710559.1"/>
    </source>
</evidence>
<dbReference type="GO" id="GO:0047196">
    <property type="term" value="F:long-chain-alcohol O-fatty-acyltransferase activity"/>
    <property type="evidence" value="ECO:0007669"/>
    <property type="project" value="UniProtKB-EC"/>
</dbReference>
<dbReference type="InterPro" id="IPR023213">
    <property type="entry name" value="CAT-like_dom_sf"/>
</dbReference>
<dbReference type="Pfam" id="PF06974">
    <property type="entry name" value="WS_DGAT_C"/>
    <property type="match status" value="1"/>
</dbReference>
<dbReference type="PANTHER" id="PTHR31650">
    <property type="entry name" value="O-ACYLTRANSFERASE (WSD1-LIKE) FAMILY PROTEIN"/>
    <property type="match status" value="1"/>
</dbReference>
<keyword evidence="4" id="KW-0012">Acyltransferase</keyword>
<dbReference type="SUPFAM" id="SSF52777">
    <property type="entry name" value="CoA-dependent acyltransferases"/>
    <property type="match status" value="1"/>
</dbReference>
<dbReference type="Proteomes" id="UP000770661">
    <property type="component" value="Unassembled WGS sequence"/>
</dbReference>
<dbReference type="Gene3D" id="3.30.559.10">
    <property type="entry name" value="Chloramphenicol acetyltransferase-like domain"/>
    <property type="match status" value="1"/>
</dbReference>
<evidence type="ECO:0000259" key="8">
    <source>
        <dbReference type="Pfam" id="PF03007"/>
    </source>
</evidence>